<protein>
    <submittedName>
        <fullName evidence="9">Uncharacterized protein</fullName>
    </submittedName>
</protein>
<dbReference type="InterPro" id="IPR046956">
    <property type="entry name" value="RLP23-like"/>
</dbReference>
<reference evidence="9 10" key="1">
    <citation type="submission" date="2023-03" db="EMBL/GenBank/DDBJ databases">
        <title>WGS of Gossypium arboreum.</title>
        <authorList>
            <person name="Yu D."/>
        </authorList>
    </citation>
    <scope>NUCLEOTIDE SEQUENCE [LARGE SCALE GENOMIC DNA]</scope>
    <source>
        <tissue evidence="9">Leaf</tissue>
    </source>
</reference>
<evidence type="ECO:0000256" key="7">
    <source>
        <dbReference type="ARBA" id="ARBA00023180"/>
    </source>
</evidence>
<keyword evidence="6" id="KW-0675">Receptor</keyword>
<keyword evidence="2 8" id="KW-0812">Transmembrane</keyword>
<keyword evidence="10" id="KW-1185">Reference proteome</keyword>
<dbReference type="Pfam" id="PF00560">
    <property type="entry name" value="LRR_1"/>
    <property type="match status" value="7"/>
</dbReference>
<dbReference type="Gene3D" id="3.80.10.10">
    <property type="entry name" value="Ribonuclease Inhibitor"/>
    <property type="match status" value="2"/>
</dbReference>
<organism evidence="9 10">
    <name type="scientific">Gossypium arboreum</name>
    <name type="common">Tree cotton</name>
    <name type="synonym">Gossypium nanking</name>
    <dbReference type="NCBI Taxonomy" id="29729"/>
    <lineage>
        <taxon>Eukaryota</taxon>
        <taxon>Viridiplantae</taxon>
        <taxon>Streptophyta</taxon>
        <taxon>Embryophyta</taxon>
        <taxon>Tracheophyta</taxon>
        <taxon>Spermatophyta</taxon>
        <taxon>Magnoliopsida</taxon>
        <taxon>eudicotyledons</taxon>
        <taxon>Gunneridae</taxon>
        <taxon>Pentapetalae</taxon>
        <taxon>rosids</taxon>
        <taxon>malvids</taxon>
        <taxon>Malvales</taxon>
        <taxon>Malvaceae</taxon>
        <taxon>Malvoideae</taxon>
        <taxon>Gossypium</taxon>
    </lineage>
</organism>
<evidence type="ECO:0000313" key="10">
    <source>
        <dbReference type="Proteomes" id="UP001358586"/>
    </source>
</evidence>
<comment type="caution">
    <text evidence="9">The sequence shown here is derived from an EMBL/GenBank/DDBJ whole genome shotgun (WGS) entry which is preliminary data.</text>
</comment>
<proteinExistence type="predicted"/>
<evidence type="ECO:0000256" key="5">
    <source>
        <dbReference type="ARBA" id="ARBA00023136"/>
    </source>
</evidence>
<dbReference type="PANTHER" id="PTHR48063">
    <property type="entry name" value="LRR RECEPTOR-LIKE KINASE"/>
    <property type="match status" value="1"/>
</dbReference>
<evidence type="ECO:0000256" key="6">
    <source>
        <dbReference type="ARBA" id="ARBA00023170"/>
    </source>
</evidence>
<dbReference type="InterPro" id="IPR032675">
    <property type="entry name" value="LRR_dom_sf"/>
</dbReference>
<keyword evidence="4 8" id="KW-1133">Transmembrane helix</keyword>
<gene>
    <name evidence="9" type="ORF">PVK06_023016</name>
</gene>
<evidence type="ECO:0000313" key="9">
    <source>
        <dbReference type="EMBL" id="KAK5818085.1"/>
    </source>
</evidence>
<evidence type="ECO:0000256" key="1">
    <source>
        <dbReference type="ARBA" id="ARBA00004479"/>
    </source>
</evidence>
<keyword evidence="7" id="KW-0325">Glycoprotein</keyword>
<feature type="transmembrane region" description="Helical" evidence="8">
    <location>
        <begin position="521"/>
        <end position="544"/>
    </location>
</feature>
<evidence type="ECO:0000256" key="2">
    <source>
        <dbReference type="ARBA" id="ARBA00022692"/>
    </source>
</evidence>
<dbReference type="SUPFAM" id="SSF52058">
    <property type="entry name" value="L domain-like"/>
    <property type="match status" value="2"/>
</dbReference>
<name>A0ABR0P9X9_GOSAR</name>
<dbReference type="Proteomes" id="UP001358586">
    <property type="component" value="Chromosome 7"/>
</dbReference>
<evidence type="ECO:0000256" key="8">
    <source>
        <dbReference type="SAM" id="Phobius"/>
    </source>
</evidence>
<dbReference type="InterPro" id="IPR001611">
    <property type="entry name" value="Leu-rich_rpt"/>
</dbReference>
<dbReference type="EMBL" id="JARKNE010000007">
    <property type="protein sequence ID" value="KAK5818085.1"/>
    <property type="molecule type" value="Genomic_DNA"/>
</dbReference>
<sequence length="582" mass="64746">MPSLERINFEQTNLEGGIPQTLGNLCTLEELNLQGNILSGTLTVAVKNLSGCAKDSLEKLLLTSNNFNGSLPRNRFEGPLPLSIGEISQLVLLDVSYNSLHGVISEAHLSNLAKLQRLSISFNSLSFHPSSDWIPLLQLNFIGLASSEFGPQFPNWLKKQANFSHLDISNSNISDAIPDWFWNLPSSLKFLNLSFNQIGGKLPNILLEFEFSPVIDLNSNIFYGPIPQFLSNSSVLNLSNNKFNGSLSFLCTTDGENKLTGTIPPWIGERLENLVVLRLRSNKFHGDMPSSLCQQQFLQVLDLSLNNISEIIPSYFNNLTAMADLESSEAKIEFSYNYFVDYDIGDNHFTTTTDGIFDDHLLVIWKGVEQEYGKTLGLLRVINLACNKLSGEIPREIASLHGLISLNLSRNMLKGSIIKEIGQLKALESFDLSTNNLSGVISESMSDLFFLSVLDLSNNNLSGKIPLSTQLQSFNATCYAGNPGLCGNPLNKCLGDESPKSPNNGGTEIITESDEELFEPLWFFTGTTVGFLVGFWGVFGSLLINRSWRDRYFRLMNKLGDWIRLTMALETVKLQQRLRLKD</sequence>
<accession>A0ABR0P9X9</accession>
<dbReference type="PANTHER" id="PTHR48063:SF101">
    <property type="entry name" value="LRR RECEPTOR-LIKE SERINE_THREONINE-PROTEIN KINASE FLS2"/>
    <property type="match status" value="1"/>
</dbReference>
<keyword evidence="3" id="KW-0732">Signal</keyword>
<dbReference type="PROSITE" id="PS51450">
    <property type="entry name" value="LRR"/>
    <property type="match status" value="1"/>
</dbReference>
<evidence type="ECO:0000256" key="3">
    <source>
        <dbReference type="ARBA" id="ARBA00022729"/>
    </source>
</evidence>
<evidence type="ECO:0000256" key="4">
    <source>
        <dbReference type="ARBA" id="ARBA00022989"/>
    </source>
</evidence>
<comment type="subcellular location">
    <subcellularLocation>
        <location evidence="1">Membrane</location>
        <topology evidence="1">Single-pass type I membrane protein</topology>
    </subcellularLocation>
</comment>
<keyword evidence="5 8" id="KW-0472">Membrane</keyword>